<name>D7EI04_TRICA</name>
<evidence type="ECO:0000313" key="12">
    <source>
        <dbReference type="Proteomes" id="UP000007266"/>
    </source>
</evidence>
<gene>
    <name evidence="11" type="primary">Or242</name>
    <name evidence="11" type="ORF">TcasGA2_TC030395</name>
</gene>
<evidence type="ECO:0000256" key="9">
    <source>
        <dbReference type="ARBA" id="ARBA00023224"/>
    </source>
</evidence>
<evidence type="ECO:0000256" key="1">
    <source>
        <dbReference type="ARBA" id="ARBA00004651"/>
    </source>
</evidence>
<feature type="transmembrane region" description="Helical" evidence="10">
    <location>
        <begin position="285"/>
        <end position="303"/>
    </location>
</feature>
<keyword evidence="8 10" id="KW-0675">Receptor</keyword>
<evidence type="ECO:0000256" key="2">
    <source>
        <dbReference type="ARBA" id="ARBA00022475"/>
    </source>
</evidence>
<dbReference type="HOGENOM" id="CLU_059644_0_0_1"/>
<dbReference type="GO" id="GO:0005549">
    <property type="term" value="F:odorant binding"/>
    <property type="evidence" value="ECO:0007669"/>
    <property type="project" value="InterPro"/>
</dbReference>
<keyword evidence="9 10" id="KW-0807">Transducer</keyword>
<comment type="similarity">
    <text evidence="10">Belongs to the insect chemoreceptor superfamily. Heteromeric odorant receptor channel (TC 1.A.69) family.</text>
</comment>
<keyword evidence="4 10" id="KW-0812">Transmembrane</keyword>
<dbReference type="InterPro" id="IPR004117">
    <property type="entry name" value="7tm6_olfct_rcpt"/>
</dbReference>
<feature type="transmembrane region" description="Helical" evidence="10">
    <location>
        <begin position="308"/>
        <end position="327"/>
    </location>
</feature>
<dbReference type="PANTHER" id="PTHR21137">
    <property type="entry name" value="ODORANT RECEPTOR"/>
    <property type="match status" value="1"/>
</dbReference>
<sequence>MGNFDDPFLVLRMLLFIDIINYKITKFCSVLLITFYTIEHCLEIYYIANNFNINLLIRYGPVTTFSLLLIVAAVFSGALGNEIFKIAAFHCKISWPLDMIRNGAQTKLKKKCQTINGCLLGIVLILVSGLSINLPYFGNQRELLICIQVFEEFFGEWSFIPYYFYFVGYPFLYYYFFRMCFGFFYIFQEAQLQFLLIEEYLLKTYQTDDLKHWQYLQDTQYQEEIGKSLRLCIAHHSNLKKLVKMGVNITVTAMPLFLLLGILLLISSFAFIINFAGTMTNILKIRVFLFFASTISITILFCWTGQQLINVTSNIYFTLGGAPWYYWSLENIKILLMFLINCTKNESIVLAGIRLDYQMFVTMCRISFSNALVLFNLRKRSLV</sequence>
<evidence type="ECO:0000256" key="3">
    <source>
        <dbReference type="ARBA" id="ARBA00022606"/>
    </source>
</evidence>
<reference evidence="11 12" key="1">
    <citation type="journal article" date="2008" name="Nature">
        <title>The genome of the model beetle and pest Tribolium castaneum.</title>
        <authorList>
            <consortium name="Tribolium Genome Sequencing Consortium"/>
            <person name="Richards S."/>
            <person name="Gibbs R.A."/>
            <person name="Weinstock G.M."/>
            <person name="Brown S.J."/>
            <person name="Denell R."/>
            <person name="Beeman R.W."/>
            <person name="Gibbs R."/>
            <person name="Beeman R.W."/>
            <person name="Brown S.J."/>
            <person name="Bucher G."/>
            <person name="Friedrich M."/>
            <person name="Grimmelikhuijzen C.J."/>
            <person name="Klingler M."/>
            <person name="Lorenzen M."/>
            <person name="Richards S."/>
            <person name="Roth S."/>
            <person name="Schroder R."/>
            <person name="Tautz D."/>
            <person name="Zdobnov E.M."/>
            <person name="Muzny D."/>
            <person name="Gibbs R.A."/>
            <person name="Weinstock G.M."/>
            <person name="Attaway T."/>
            <person name="Bell S."/>
            <person name="Buhay C.J."/>
            <person name="Chandrabose M.N."/>
            <person name="Chavez D."/>
            <person name="Clerk-Blankenburg K.P."/>
            <person name="Cree A."/>
            <person name="Dao M."/>
            <person name="Davis C."/>
            <person name="Chacko J."/>
            <person name="Dinh H."/>
            <person name="Dugan-Rocha S."/>
            <person name="Fowler G."/>
            <person name="Garner T.T."/>
            <person name="Garnes J."/>
            <person name="Gnirke A."/>
            <person name="Hawes A."/>
            <person name="Hernandez J."/>
            <person name="Hines S."/>
            <person name="Holder M."/>
            <person name="Hume J."/>
            <person name="Jhangiani S.N."/>
            <person name="Joshi V."/>
            <person name="Khan Z.M."/>
            <person name="Jackson L."/>
            <person name="Kovar C."/>
            <person name="Kowis A."/>
            <person name="Lee S."/>
            <person name="Lewis L.R."/>
            <person name="Margolis J."/>
            <person name="Morgan M."/>
            <person name="Nazareth L.V."/>
            <person name="Nguyen N."/>
            <person name="Okwuonu G."/>
            <person name="Parker D."/>
            <person name="Richards S."/>
            <person name="Ruiz S.J."/>
            <person name="Santibanez J."/>
            <person name="Savard J."/>
            <person name="Scherer S.E."/>
            <person name="Schneider B."/>
            <person name="Sodergren E."/>
            <person name="Tautz D."/>
            <person name="Vattahil S."/>
            <person name="Villasana D."/>
            <person name="White C.S."/>
            <person name="Wright R."/>
            <person name="Park Y."/>
            <person name="Beeman R.W."/>
            <person name="Lord J."/>
            <person name="Oppert B."/>
            <person name="Lorenzen M."/>
            <person name="Brown S."/>
            <person name="Wang L."/>
            <person name="Savard J."/>
            <person name="Tautz D."/>
            <person name="Richards S."/>
            <person name="Weinstock G."/>
            <person name="Gibbs R.A."/>
            <person name="Liu Y."/>
            <person name="Worley K."/>
            <person name="Weinstock G."/>
            <person name="Elsik C.G."/>
            <person name="Reese J.T."/>
            <person name="Elhaik E."/>
            <person name="Landan G."/>
            <person name="Graur D."/>
            <person name="Arensburger P."/>
            <person name="Atkinson P."/>
            <person name="Beeman R.W."/>
            <person name="Beidler J."/>
            <person name="Brown S.J."/>
            <person name="Demuth J.P."/>
            <person name="Drury D.W."/>
            <person name="Du Y.Z."/>
            <person name="Fujiwara H."/>
            <person name="Lorenzen M."/>
            <person name="Maselli V."/>
            <person name="Osanai M."/>
            <person name="Park Y."/>
            <person name="Robertson H.M."/>
            <person name="Tu Z."/>
            <person name="Wang J.J."/>
            <person name="Wang S."/>
            <person name="Richards S."/>
            <person name="Song H."/>
            <person name="Zhang L."/>
            <person name="Sodergren E."/>
            <person name="Werner D."/>
            <person name="Stanke M."/>
            <person name="Morgenstern B."/>
            <person name="Solovyev V."/>
            <person name="Kosarev P."/>
            <person name="Brown G."/>
            <person name="Chen H.C."/>
            <person name="Ermolaeva O."/>
            <person name="Hlavina W."/>
            <person name="Kapustin Y."/>
            <person name="Kiryutin B."/>
            <person name="Kitts P."/>
            <person name="Maglott D."/>
            <person name="Pruitt K."/>
            <person name="Sapojnikov V."/>
            <person name="Souvorov A."/>
            <person name="Mackey A.J."/>
            <person name="Waterhouse R.M."/>
            <person name="Wyder S."/>
            <person name="Zdobnov E.M."/>
            <person name="Zdobnov E.M."/>
            <person name="Wyder S."/>
            <person name="Kriventseva E.V."/>
            <person name="Kadowaki T."/>
            <person name="Bork P."/>
            <person name="Aranda M."/>
            <person name="Bao R."/>
            <person name="Beermann A."/>
            <person name="Berns N."/>
            <person name="Bolognesi R."/>
            <person name="Bonneton F."/>
            <person name="Bopp D."/>
            <person name="Brown S.J."/>
            <person name="Bucher G."/>
            <person name="Butts T."/>
            <person name="Chaumot A."/>
            <person name="Denell R.E."/>
            <person name="Ferrier D.E."/>
            <person name="Friedrich M."/>
            <person name="Gordon C.M."/>
            <person name="Jindra M."/>
            <person name="Klingler M."/>
            <person name="Lan Q."/>
            <person name="Lattorff H.M."/>
            <person name="Laudet V."/>
            <person name="von Levetsow C."/>
            <person name="Liu Z."/>
            <person name="Lutz R."/>
            <person name="Lynch J.A."/>
            <person name="da Fonseca R.N."/>
            <person name="Posnien N."/>
            <person name="Reuter R."/>
            <person name="Roth S."/>
            <person name="Savard J."/>
            <person name="Schinko J.B."/>
            <person name="Schmitt C."/>
            <person name="Schoppmeier M."/>
            <person name="Schroder R."/>
            <person name="Shippy T.D."/>
            <person name="Simonnet F."/>
            <person name="Marques-Souza H."/>
            <person name="Tautz D."/>
            <person name="Tomoyasu Y."/>
            <person name="Trauner J."/>
            <person name="Van der Zee M."/>
            <person name="Vervoort M."/>
            <person name="Wittkopp N."/>
            <person name="Wimmer E.A."/>
            <person name="Yang X."/>
            <person name="Jones A.K."/>
            <person name="Sattelle D.B."/>
            <person name="Ebert P.R."/>
            <person name="Nelson D."/>
            <person name="Scott J.G."/>
            <person name="Beeman R.W."/>
            <person name="Muthukrishnan S."/>
            <person name="Kramer K.J."/>
            <person name="Arakane Y."/>
            <person name="Beeman R.W."/>
            <person name="Zhu Q."/>
            <person name="Hogenkamp D."/>
            <person name="Dixit R."/>
            <person name="Oppert B."/>
            <person name="Jiang H."/>
            <person name="Zou Z."/>
            <person name="Marshall J."/>
            <person name="Elpidina E."/>
            <person name="Vinokurov K."/>
            <person name="Oppert C."/>
            <person name="Zou Z."/>
            <person name="Evans J."/>
            <person name="Lu Z."/>
            <person name="Zhao P."/>
            <person name="Sumathipala N."/>
            <person name="Altincicek B."/>
            <person name="Vilcinskas A."/>
            <person name="Williams M."/>
            <person name="Hultmark D."/>
            <person name="Hetru C."/>
            <person name="Jiang H."/>
            <person name="Grimmelikhuijzen C.J."/>
            <person name="Hauser F."/>
            <person name="Cazzamali G."/>
            <person name="Williamson M."/>
            <person name="Park Y."/>
            <person name="Li B."/>
            <person name="Tanaka Y."/>
            <person name="Predel R."/>
            <person name="Neupert S."/>
            <person name="Schachtner J."/>
            <person name="Verleyen P."/>
            <person name="Raible F."/>
            <person name="Bork P."/>
            <person name="Friedrich M."/>
            <person name="Walden K.K."/>
            <person name="Robertson H.M."/>
            <person name="Angeli S."/>
            <person name="Foret S."/>
            <person name="Bucher G."/>
            <person name="Schuetz S."/>
            <person name="Maleszka R."/>
            <person name="Wimmer E.A."/>
            <person name="Beeman R.W."/>
            <person name="Lorenzen M."/>
            <person name="Tomoyasu Y."/>
            <person name="Miller S.C."/>
            <person name="Grossmann D."/>
            <person name="Bucher G."/>
        </authorList>
    </citation>
    <scope>NUCLEOTIDE SEQUENCE [LARGE SCALE GENOMIC DNA]</scope>
    <source>
        <strain evidence="11 12">Georgia GA2</strain>
    </source>
</reference>
<dbReference type="PANTHER" id="PTHR21137:SF35">
    <property type="entry name" value="ODORANT RECEPTOR 19A-RELATED"/>
    <property type="match status" value="1"/>
</dbReference>
<dbReference type="InParanoid" id="D7EI04"/>
<protein>
    <recommendedName>
        <fullName evidence="10">Odorant receptor</fullName>
    </recommendedName>
</protein>
<feature type="transmembrane region" description="Helical" evidence="10">
    <location>
        <begin position="162"/>
        <end position="187"/>
    </location>
</feature>
<feature type="transmembrane region" description="Helical" evidence="10">
    <location>
        <begin position="59"/>
        <end position="79"/>
    </location>
</feature>
<evidence type="ECO:0000256" key="7">
    <source>
        <dbReference type="ARBA" id="ARBA00023136"/>
    </source>
</evidence>
<keyword evidence="5 10" id="KW-0552">Olfaction</keyword>
<dbReference type="GO" id="GO:0050911">
    <property type="term" value="P:detection of chemical stimulus involved in sensory perception of smell"/>
    <property type="evidence" value="ECO:0000318"/>
    <property type="project" value="GO_Central"/>
</dbReference>
<keyword evidence="7 10" id="KW-0472">Membrane</keyword>
<dbReference type="GO" id="GO:0005886">
    <property type="term" value="C:plasma membrane"/>
    <property type="evidence" value="ECO:0000318"/>
    <property type="project" value="GO_Central"/>
</dbReference>
<dbReference type="PhylomeDB" id="D7EI04"/>
<organism evidence="11 12">
    <name type="scientific">Tribolium castaneum</name>
    <name type="common">Red flour beetle</name>
    <dbReference type="NCBI Taxonomy" id="7070"/>
    <lineage>
        <taxon>Eukaryota</taxon>
        <taxon>Metazoa</taxon>
        <taxon>Ecdysozoa</taxon>
        <taxon>Arthropoda</taxon>
        <taxon>Hexapoda</taxon>
        <taxon>Insecta</taxon>
        <taxon>Pterygota</taxon>
        <taxon>Neoptera</taxon>
        <taxon>Endopterygota</taxon>
        <taxon>Coleoptera</taxon>
        <taxon>Polyphaga</taxon>
        <taxon>Cucujiformia</taxon>
        <taxon>Tenebrionidae</taxon>
        <taxon>Tenebrionidae incertae sedis</taxon>
        <taxon>Tribolium</taxon>
    </lineage>
</organism>
<evidence type="ECO:0000256" key="8">
    <source>
        <dbReference type="ARBA" id="ARBA00023170"/>
    </source>
</evidence>
<evidence type="ECO:0000313" key="11">
    <source>
        <dbReference type="EMBL" id="EFA12942.1"/>
    </source>
</evidence>
<proteinExistence type="inferred from homology"/>
<evidence type="ECO:0000256" key="10">
    <source>
        <dbReference type="RuleBase" id="RU351113"/>
    </source>
</evidence>
<keyword evidence="3 10" id="KW-0716">Sensory transduction</keyword>
<dbReference type="GO" id="GO:0007165">
    <property type="term" value="P:signal transduction"/>
    <property type="evidence" value="ECO:0007669"/>
    <property type="project" value="UniProtKB-KW"/>
</dbReference>
<evidence type="ECO:0000256" key="6">
    <source>
        <dbReference type="ARBA" id="ARBA00022989"/>
    </source>
</evidence>
<dbReference type="GO" id="GO:0004984">
    <property type="term" value="F:olfactory receptor activity"/>
    <property type="evidence" value="ECO:0000318"/>
    <property type="project" value="GO_Central"/>
</dbReference>
<evidence type="ECO:0000256" key="5">
    <source>
        <dbReference type="ARBA" id="ARBA00022725"/>
    </source>
</evidence>
<keyword evidence="6 10" id="KW-1133">Transmembrane helix</keyword>
<keyword evidence="12" id="KW-1185">Reference proteome</keyword>
<feature type="transmembrane region" description="Helical" evidence="10">
    <location>
        <begin position="249"/>
        <end position="273"/>
    </location>
</feature>
<feature type="transmembrane region" description="Helical" evidence="10">
    <location>
        <begin position="115"/>
        <end position="134"/>
    </location>
</feature>
<dbReference type="EMBL" id="KQ972204">
    <property type="protein sequence ID" value="EFA12942.1"/>
    <property type="molecule type" value="Genomic_DNA"/>
</dbReference>
<reference evidence="11 12" key="2">
    <citation type="journal article" date="2010" name="Nucleic Acids Res.">
        <title>BeetleBase in 2010: revisions to provide comprehensive genomic information for Tribolium castaneum.</title>
        <authorList>
            <person name="Kim H.S."/>
            <person name="Murphy T."/>
            <person name="Xia J."/>
            <person name="Caragea D."/>
            <person name="Park Y."/>
            <person name="Beeman R.W."/>
            <person name="Lorenzen M.D."/>
            <person name="Butcher S."/>
            <person name="Manak J.R."/>
            <person name="Brown S.J."/>
        </authorList>
    </citation>
    <scope>NUCLEOTIDE SEQUENCE [LARGE SCALE GENOMIC DNA]</scope>
    <source>
        <strain evidence="11 12">Georgia GA2</strain>
    </source>
</reference>
<comment type="caution">
    <text evidence="10">Lacks conserved residue(s) required for the propagation of feature annotation.</text>
</comment>
<keyword evidence="2" id="KW-1003">Cell membrane</keyword>
<evidence type="ECO:0000256" key="4">
    <source>
        <dbReference type="ARBA" id="ARBA00022692"/>
    </source>
</evidence>
<accession>D7EI04</accession>
<dbReference type="Proteomes" id="UP000007266">
    <property type="component" value="Unassembled WGS sequence"/>
</dbReference>
<dbReference type="AlphaFoldDB" id="D7EI04"/>
<comment type="subcellular location">
    <subcellularLocation>
        <location evidence="1 10">Cell membrane</location>
        <topology evidence="1 10">Multi-pass membrane protein</topology>
    </subcellularLocation>
</comment>